<evidence type="ECO:0000313" key="2">
    <source>
        <dbReference type="EMBL" id="AKF12706.1"/>
    </source>
</evidence>
<protein>
    <recommendedName>
        <fullName evidence="1">DUF4326 domain-containing protein</fullName>
    </recommendedName>
</protein>
<dbReference type="EMBL" id="KR052480">
    <property type="protein sequence ID" value="AKF12706.1"/>
    <property type="molecule type" value="Genomic_DNA"/>
</dbReference>
<dbReference type="Proteomes" id="UP000221947">
    <property type="component" value="Segment"/>
</dbReference>
<organism evidence="2 3">
    <name type="scientific">Sinorhizobium phage phiM7</name>
    <dbReference type="NCBI Taxonomy" id="1647403"/>
    <lineage>
        <taxon>Viruses</taxon>
        <taxon>Duplodnaviria</taxon>
        <taxon>Heunggongvirae</taxon>
        <taxon>Uroviricota</taxon>
        <taxon>Caudoviricetes</taxon>
        <taxon>Emdodecavirus</taxon>
        <taxon>Emdodecavirus M7</taxon>
    </lineage>
</organism>
<gene>
    <name evidence="2" type="ORF">PHIM7_160</name>
</gene>
<dbReference type="Pfam" id="PF14216">
    <property type="entry name" value="DUF4326"/>
    <property type="match status" value="1"/>
</dbReference>
<sequence>MCKVYNLKTDNIPPSAVYCGRGSRFGNPFKIGVDGTRKQVIERFKNEILPTLDVSELKGKDLVCFCKPLPCHCDAILEKANTPTLEI</sequence>
<accession>A0A0F6YPF8</accession>
<dbReference type="InterPro" id="IPR025475">
    <property type="entry name" value="DUF4326"/>
</dbReference>
<evidence type="ECO:0000259" key="1">
    <source>
        <dbReference type="Pfam" id="PF14216"/>
    </source>
</evidence>
<feature type="domain" description="DUF4326" evidence="1">
    <location>
        <begin position="8"/>
        <end position="78"/>
    </location>
</feature>
<proteinExistence type="predicted"/>
<evidence type="ECO:0000313" key="3">
    <source>
        <dbReference type="Proteomes" id="UP000221947"/>
    </source>
</evidence>
<reference evidence="2 3" key="1">
    <citation type="submission" date="2015-04" db="EMBL/GenBank/DDBJ databases">
        <authorList>
            <person name="Schouten J.T."/>
            <person name="Crockett J.T."/>
            <person name="Hodson T.S."/>
            <person name="Hyde J.R."/>
            <person name="Smith T.A."/>
            <person name="Merrill B.D."/>
            <person name="Crook M.B."/>
            <person name="Griffitts J.S."/>
            <person name="Burnett S.H."/>
            <person name="Grose J.H."/>
            <person name="Breakwell D.P."/>
        </authorList>
    </citation>
    <scope>NUCLEOTIDE SEQUENCE [LARGE SCALE GENOMIC DNA]</scope>
</reference>
<keyword evidence="3" id="KW-1185">Reference proteome</keyword>
<name>A0A0F6YPF8_9CAUD</name>